<sequence length="67" mass="7691">MSIVRRKPSTKSYCMLQNQEPGRSMNQPSIQVGRKENAMTVRRSHRQALKSDKMQKDDWALGGKEGQ</sequence>
<accession>A0AAV7QIY5</accession>
<proteinExistence type="predicted"/>
<dbReference type="AlphaFoldDB" id="A0AAV7QIY5"/>
<feature type="compositionally biased region" description="Basic and acidic residues" evidence="1">
    <location>
        <begin position="49"/>
        <end position="59"/>
    </location>
</feature>
<dbReference type="Proteomes" id="UP001066276">
    <property type="component" value="Chromosome 6"/>
</dbReference>
<organism evidence="2 3">
    <name type="scientific">Pleurodeles waltl</name>
    <name type="common">Iberian ribbed newt</name>
    <dbReference type="NCBI Taxonomy" id="8319"/>
    <lineage>
        <taxon>Eukaryota</taxon>
        <taxon>Metazoa</taxon>
        <taxon>Chordata</taxon>
        <taxon>Craniata</taxon>
        <taxon>Vertebrata</taxon>
        <taxon>Euteleostomi</taxon>
        <taxon>Amphibia</taxon>
        <taxon>Batrachia</taxon>
        <taxon>Caudata</taxon>
        <taxon>Salamandroidea</taxon>
        <taxon>Salamandridae</taxon>
        <taxon>Pleurodelinae</taxon>
        <taxon>Pleurodeles</taxon>
    </lineage>
</organism>
<protein>
    <submittedName>
        <fullName evidence="2">Uncharacterized protein</fullName>
    </submittedName>
</protein>
<comment type="caution">
    <text evidence="2">The sequence shown here is derived from an EMBL/GenBank/DDBJ whole genome shotgun (WGS) entry which is preliminary data.</text>
</comment>
<evidence type="ECO:0000313" key="3">
    <source>
        <dbReference type="Proteomes" id="UP001066276"/>
    </source>
</evidence>
<reference evidence="2" key="1">
    <citation type="journal article" date="2022" name="bioRxiv">
        <title>Sequencing and chromosome-scale assembly of the giantPleurodeles waltlgenome.</title>
        <authorList>
            <person name="Brown T."/>
            <person name="Elewa A."/>
            <person name="Iarovenko S."/>
            <person name="Subramanian E."/>
            <person name="Araus A.J."/>
            <person name="Petzold A."/>
            <person name="Susuki M."/>
            <person name="Suzuki K.-i.T."/>
            <person name="Hayashi T."/>
            <person name="Toyoda A."/>
            <person name="Oliveira C."/>
            <person name="Osipova E."/>
            <person name="Leigh N.D."/>
            <person name="Simon A."/>
            <person name="Yun M.H."/>
        </authorList>
    </citation>
    <scope>NUCLEOTIDE SEQUENCE</scope>
    <source>
        <strain evidence="2">20211129_DDA</strain>
        <tissue evidence="2">Liver</tissue>
    </source>
</reference>
<name>A0AAV7QIY5_PLEWA</name>
<evidence type="ECO:0000256" key="1">
    <source>
        <dbReference type="SAM" id="MobiDB-lite"/>
    </source>
</evidence>
<gene>
    <name evidence="2" type="ORF">NDU88_006041</name>
</gene>
<feature type="region of interest" description="Disordered" evidence="1">
    <location>
        <begin position="44"/>
        <end position="67"/>
    </location>
</feature>
<dbReference type="EMBL" id="JANPWB010000010">
    <property type="protein sequence ID" value="KAJ1139674.1"/>
    <property type="molecule type" value="Genomic_DNA"/>
</dbReference>
<evidence type="ECO:0000313" key="2">
    <source>
        <dbReference type="EMBL" id="KAJ1139674.1"/>
    </source>
</evidence>
<keyword evidence="3" id="KW-1185">Reference proteome</keyword>